<name>A0A6B3C9M9_9ACTN</name>
<dbReference type="InterPro" id="IPR022770">
    <property type="entry name" value="IucA/IucC-like_C"/>
</dbReference>
<dbReference type="EMBL" id="JAAGLU010000944">
    <property type="protein sequence ID" value="NEC93545.1"/>
    <property type="molecule type" value="Genomic_DNA"/>
</dbReference>
<proteinExistence type="predicted"/>
<dbReference type="PANTHER" id="PTHR34384:SF6">
    <property type="entry name" value="STAPHYLOFERRIN B SYNTHASE"/>
    <property type="match status" value="1"/>
</dbReference>
<dbReference type="InterPro" id="IPR037455">
    <property type="entry name" value="LucA/IucC-like"/>
</dbReference>
<evidence type="ECO:0000313" key="3">
    <source>
        <dbReference type="EMBL" id="NEC93545.1"/>
    </source>
</evidence>
<reference evidence="3" key="1">
    <citation type="submission" date="2020-01" db="EMBL/GenBank/DDBJ databases">
        <title>Insect and environment-associated Actinomycetes.</title>
        <authorList>
            <person name="Currrie C."/>
            <person name="Chevrette M."/>
            <person name="Carlson C."/>
            <person name="Stubbendieck R."/>
            <person name="Wendt-Pienkowski E."/>
        </authorList>
    </citation>
    <scope>NUCLEOTIDE SEQUENCE</scope>
    <source>
        <strain evidence="3">SID12501</strain>
    </source>
</reference>
<dbReference type="RefSeq" id="WP_275409471.1">
    <property type="nucleotide sequence ID" value="NZ_JAAGLU010000944.1"/>
</dbReference>
<dbReference type="Gene3D" id="1.10.510.40">
    <property type="match status" value="1"/>
</dbReference>
<feature type="non-terminal residue" evidence="3">
    <location>
        <position position="1"/>
    </location>
</feature>
<dbReference type="Pfam" id="PF06276">
    <property type="entry name" value="FhuF"/>
    <property type="match status" value="1"/>
</dbReference>
<sequence>ALWRESPVPLLGDGQRAATMAALLHRDAHGDAYATAAVRASGLDPVDWLAAYLRVYLRPLVHCVRAHALAFMPHGENVILVLEGHVPVGAFLKDIGEEVAVMDERPLPPDVERARALVDPSERADAILGDVLD</sequence>
<dbReference type="AlphaFoldDB" id="A0A6B3C9M9"/>
<dbReference type="GO" id="GO:0003824">
    <property type="term" value="F:catalytic activity"/>
    <property type="evidence" value="ECO:0007669"/>
    <property type="project" value="UniProtKB-ARBA"/>
</dbReference>
<comment type="caution">
    <text evidence="3">The sequence shown here is derived from an EMBL/GenBank/DDBJ whole genome shotgun (WGS) entry which is preliminary data.</text>
</comment>
<feature type="domain" description="Aerobactin siderophore biosynthesis IucA/IucC-like C-terminal" evidence="2">
    <location>
        <begin position="47"/>
        <end position="122"/>
    </location>
</feature>
<accession>A0A6B3C9M9</accession>
<evidence type="ECO:0000259" key="2">
    <source>
        <dbReference type="Pfam" id="PF06276"/>
    </source>
</evidence>
<feature type="non-terminal residue" evidence="3">
    <location>
        <position position="133"/>
    </location>
</feature>
<dbReference type="GO" id="GO:0019290">
    <property type="term" value="P:siderophore biosynthetic process"/>
    <property type="evidence" value="ECO:0007669"/>
    <property type="project" value="InterPro"/>
</dbReference>
<dbReference type="PANTHER" id="PTHR34384">
    <property type="entry name" value="L-2,3-DIAMINOPROPANOATE--CITRATE LIGASE"/>
    <property type="match status" value="1"/>
</dbReference>
<comment type="pathway">
    <text evidence="1">Siderophore biosynthesis.</text>
</comment>
<gene>
    <name evidence="3" type="ORF">G3I71_49260</name>
</gene>
<protein>
    <submittedName>
        <fullName evidence="3">IucA/IucC family siderophore biosynthesis protein</fullName>
    </submittedName>
</protein>
<organism evidence="3">
    <name type="scientific">Streptomyces sp. SID12501</name>
    <dbReference type="NCBI Taxonomy" id="2706042"/>
    <lineage>
        <taxon>Bacteria</taxon>
        <taxon>Bacillati</taxon>
        <taxon>Actinomycetota</taxon>
        <taxon>Actinomycetes</taxon>
        <taxon>Kitasatosporales</taxon>
        <taxon>Streptomycetaceae</taxon>
        <taxon>Streptomyces</taxon>
    </lineage>
</organism>
<evidence type="ECO:0000256" key="1">
    <source>
        <dbReference type="ARBA" id="ARBA00004924"/>
    </source>
</evidence>